<feature type="compositionally biased region" description="Basic and acidic residues" evidence="1">
    <location>
        <begin position="68"/>
        <end position="78"/>
    </location>
</feature>
<accession>A0A6L2JER9</accession>
<proteinExistence type="predicted"/>
<dbReference type="AlphaFoldDB" id="A0A6L2JER9"/>
<evidence type="ECO:0000313" key="2">
    <source>
        <dbReference type="EMBL" id="GEU35087.1"/>
    </source>
</evidence>
<feature type="region of interest" description="Disordered" evidence="1">
    <location>
        <begin position="263"/>
        <end position="283"/>
    </location>
</feature>
<protein>
    <submittedName>
        <fullName evidence="2">Uncharacterized protein</fullName>
    </submittedName>
</protein>
<feature type="region of interest" description="Disordered" evidence="1">
    <location>
        <begin position="326"/>
        <end position="350"/>
    </location>
</feature>
<organism evidence="2">
    <name type="scientific">Tanacetum cinerariifolium</name>
    <name type="common">Dalmatian daisy</name>
    <name type="synonym">Chrysanthemum cinerariifolium</name>
    <dbReference type="NCBI Taxonomy" id="118510"/>
    <lineage>
        <taxon>Eukaryota</taxon>
        <taxon>Viridiplantae</taxon>
        <taxon>Streptophyta</taxon>
        <taxon>Embryophyta</taxon>
        <taxon>Tracheophyta</taxon>
        <taxon>Spermatophyta</taxon>
        <taxon>Magnoliopsida</taxon>
        <taxon>eudicotyledons</taxon>
        <taxon>Gunneridae</taxon>
        <taxon>Pentapetalae</taxon>
        <taxon>asterids</taxon>
        <taxon>campanulids</taxon>
        <taxon>Asterales</taxon>
        <taxon>Asteraceae</taxon>
        <taxon>Asteroideae</taxon>
        <taxon>Anthemideae</taxon>
        <taxon>Anthemidinae</taxon>
        <taxon>Tanacetum</taxon>
    </lineage>
</organism>
<dbReference type="EMBL" id="BKCJ010000653">
    <property type="protein sequence ID" value="GEU35087.1"/>
    <property type="molecule type" value="Genomic_DNA"/>
</dbReference>
<reference evidence="2" key="1">
    <citation type="journal article" date="2019" name="Sci. Rep.">
        <title>Draft genome of Tanacetum cinerariifolium, the natural source of mosquito coil.</title>
        <authorList>
            <person name="Yamashiro T."/>
            <person name="Shiraishi A."/>
            <person name="Satake H."/>
            <person name="Nakayama K."/>
        </authorList>
    </citation>
    <scope>NUCLEOTIDE SEQUENCE</scope>
</reference>
<gene>
    <name evidence="2" type="ORF">Tci_007065</name>
</gene>
<evidence type="ECO:0000256" key="1">
    <source>
        <dbReference type="SAM" id="MobiDB-lite"/>
    </source>
</evidence>
<sequence length="459" mass="52226">MYPRFLQLFLNNQIALGEPFNDVYVTPTHTKVGDEAVYTREDDRVVTAATTAASLEAEQESEVNTSRSGEDSMEHQDDLTDFVPPTPHDSPLLGGHTPGSHKDLVIKRLQKKVKRLEKKQRARTLWMKLFKIGTSKKKTLDKENVSKQGRDESNKIKELNLSDKGSGETKVFDYTTTAEKDVNVAEPVSTAGDAVNAASVIPDVSVASLSTSTTGDIFEDEMTTIADTLMAIRSIRPRTTSVLIHNVEEEPRRATPLPTVQIQDKSKGKMMEPKPTSKKPIKAQIQRDVEIAQRKRFFAAQTTEQIKNKPPTRAQLRNKMVTYLKHMESSKKGSRTDHDKDSVKKKKLKEDDAEKEELRACLDIVLVDDISVNVESLATKYLIVDWKTHPLTENMMYYPIIRANGSFKNYKILIEMCDDFDRKDIIDLYILVKERMLNRRLEIDHESEMAFELIRLIKT</sequence>
<feature type="region of interest" description="Disordered" evidence="1">
    <location>
        <begin position="55"/>
        <end position="101"/>
    </location>
</feature>
<comment type="caution">
    <text evidence="2">The sequence shown here is derived from an EMBL/GenBank/DDBJ whole genome shotgun (WGS) entry which is preliminary data.</text>
</comment>
<name>A0A6L2JER9_TANCI</name>